<proteinExistence type="predicted"/>
<dbReference type="InterPro" id="IPR017930">
    <property type="entry name" value="Myb_dom"/>
</dbReference>
<dbReference type="InterPro" id="IPR001005">
    <property type="entry name" value="SANT/Myb"/>
</dbReference>
<evidence type="ECO:0000313" key="6">
    <source>
        <dbReference type="Proteomes" id="UP000692954"/>
    </source>
</evidence>
<dbReference type="InterPro" id="IPR017884">
    <property type="entry name" value="SANT_dom"/>
</dbReference>
<name>A0A8S1RFU5_9CILI</name>
<evidence type="ECO:0000259" key="3">
    <source>
        <dbReference type="PROSITE" id="PS51293"/>
    </source>
</evidence>
<accession>A0A8S1RFU5</accession>
<feature type="domain" description="SANT" evidence="3">
    <location>
        <begin position="208"/>
        <end position="260"/>
    </location>
</feature>
<dbReference type="Proteomes" id="UP000692954">
    <property type="component" value="Unassembled WGS sequence"/>
</dbReference>
<comment type="caution">
    <text evidence="5">The sequence shown here is derived from an EMBL/GenBank/DDBJ whole genome shotgun (WGS) entry which is preliminary data.</text>
</comment>
<feature type="compositionally biased region" description="Low complexity" evidence="1">
    <location>
        <begin position="1"/>
        <end position="10"/>
    </location>
</feature>
<feature type="domain" description="Myb-like" evidence="2">
    <location>
        <begin position="83"/>
        <end position="143"/>
    </location>
</feature>
<keyword evidence="6" id="KW-1185">Reference proteome</keyword>
<dbReference type="GO" id="GO:0000978">
    <property type="term" value="F:RNA polymerase II cis-regulatory region sequence-specific DNA binding"/>
    <property type="evidence" value="ECO:0007669"/>
    <property type="project" value="TreeGrafter"/>
</dbReference>
<dbReference type="GO" id="GO:0000981">
    <property type="term" value="F:DNA-binding transcription factor activity, RNA polymerase II-specific"/>
    <property type="evidence" value="ECO:0007669"/>
    <property type="project" value="TreeGrafter"/>
</dbReference>
<feature type="domain" description="Myb-like" evidence="2">
    <location>
        <begin position="144"/>
        <end position="204"/>
    </location>
</feature>
<dbReference type="AlphaFoldDB" id="A0A8S1RFU5"/>
<dbReference type="PANTHER" id="PTHR45614">
    <property type="entry name" value="MYB PROTEIN-RELATED"/>
    <property type="match status" value="1"/>
</dbReference>
<organism evidence="5 6">
    <name type="scientific">Paramecium sonneborni</name>
    <dbReference type="NCBI Taxonomy" id="65129"/>
    <lineage>
        <taxon>Eukaryota</taxon>
        <taxon>Sar</taxon>
        <taxon>Alveolata</taxon>
        <taxon>Ciliophora</taxon>
        <taxon>Intramacronucleata</taxon>
        <taxon>Oligohymenophorea</taxon>
        <taxon>Peniculida</taxon>
        <taxon>Parameciidae</taxon>
        <taxon>Paramecium</taxon>
    </lineage>
</organism>
<evidence type="ECO:0000313" key="5">
    <source>
        <dbReference type="EMBL" id="CAD8125839.1"/>
    </source>
</evidence>
<sequence length="528" mass="62256">MLKSSRSLSSRKNDKLTNKRNKSVQDQGSYGNFLEFQKSQAGECYNQFLYMQEFFNTNLTQFPTDEEICQIQHNLHVSSGLLNHKKKNWTLEEKKVLIWIVGKLSQAQDLDIRDLPDEFWNDVSEMIYRRDPVQCKQKWSQLQKTDLQSKPFTQDEDQLLLNIINKYQEGEQGQKWSLIANELNLQSKNYRSSKQCRERWLNHLNPKIKKDPWNDDEDFKLLTYIQNYGRKWADISKLFNGTRSENNVKNRFNSLVKREKDLTLNLQNGQIVTLQDILGNLIGQQLNNEQIQAIEVIKNKIIWRQGQSKNDQIITEFRKSSISQDVEKNERIQMKRSTLVKYAVGHLDEDSIISEELTPCLVNIEKSMIYFCSKEYILQIINTQIHQINNNLENFKKEIRIYDSGLNNQKTQLSIISEINDSKFSSFICGVEDNQNSFSKPMFTNQNSNQIWNLDHYLNLQSNHSSKILEEKPEQTKFIYFNPIESIHYKAFQNIQKTYRSENILNKNSQVLRNIPKSLPNFIAIYTS</sequence>
<dbReference type="OrthoDB" id="306004at2759"/>
<evidence type="ECO:0000259" key="4">
    <source>
        <dbReference type="PROSITE" id="PS51294"/>
    </source>
</evidence>
<dbReference type="SMART" id="SM00717">
    <property type="entry name" value="SANT"/>
    <property type="match status" value="3"/>
</dbReference>
<feature type="domain" description="HTH myb-type" evidence="4">
    <location>
        <begin position="205"/>
        <end position="260"/>
    </location>
</feature>
<evidence type="ECO:0008006" key="7">
    <source>
        <dbReference type="Google" id="ProtNLM"/>
    </source>
</evidence>
<protein>
    <recommendedName>
        <fullName evidence="7">Myb-like DNA-binding domain protein</fullName>
    </recommendedName>
</protein>
<dbReference type="PANTHER" id="PTHR45614:SF274">
    <property type="entry name" value="MYB-LIKE DNA-BINDING PROTEIN"/>
    <property type="match status" value="1"/>
</dbReference>
<feature type="domain" description="HTH myb-type" evidence="4">
    <location>
        <begin position="144"/>
        <end position="204"/>
    </location>
</feature>
<gene>
    <name evidence="5" type="ORF">PSON_ATCC_30995.1.T1620102</name>
</gene>
<dbReference type="EMBL" id="CAJJDN010000162">
    <property type="protein sequence ID" value="CAD8125839.1"/>
    <property type="molecule type" value="Genomic_DNA"/>
</dbReference>
<dbReference type="GO" id="GO:0005634">
    <property type="term" value="C:nucleus"/>
    <property type="evidence" value="ECO:0007669"/>
    <property type="project" value="TreeGrafter"/>
</dbReference>
<dbReference type="PROSITE" id="PS51294">
    <property type="entry name" value="HTH_MYB"/>
    <property type="match status" value="2"/>
</dbReference>
<evidence type="ECO:0000256" key="1">
    <source>
        <dbReference type="SAM" id="MobiDB-lite"/>
    </source>
</evidence>
<feature type="domain" description="Myb-like" evidence="2">
    <location>
        <begin position="205"/>
        <end position="256"/>
    </location>
</feature>
<dbReference type="CDD" id="cd00167">
    <property type="entry name" value="SANT"/>
    <property type="match status" value="2"/>
</dbReference>
<dbReference type="Pfam" id="PF13921">
    <property type="entry name" value="Myb_DNA-bind_6"/>
    <property type="match status" value="1"/>
</dbReference>
<reference evidence="5" key="1">
    <citation type="submission" date="2021-01" db="EMBL/GenBank/DDBJ databases">
        <authorList>
            <consortium name="Genoscope - CEA"/>
            <person name="William W."/>
        </authorList>
    </citation>
    <scope>NUCLEOTIDE SEQUENCE</scope>
</reference>
<dbReference type="PROSITE" id="PS50090">
    <property type="entry name" value="MYB_LIKE"/>
    <property type="match status" value="3"/>
</dbReference>
<evidence type="ECO:0000259" key="2">
    <source>
        <dbReference type="PROSITE" id="PS50090"/>
    </source>
</evidence>
<dbReference type="InterPro" id="IPR050560">
    <property type="entry name" value="MYB_TF"/>
</dbReference>
<dbReference type="PROSITE" id="PS51293">
    <property type="entry name" value="SANT"/>
    <property type="match status" value="1"/>
</dbReference>
<feature type="region of interest" description="Disordered" evidence="1">
    <location>
        <begin position="1"/>
        <end position="25"/>
    </location>
</feature>